<reference evidence="8" key="2">
    <citation type="submission" date="2020-05" db="UniProtKB">
        <authorList>
            <consortium name="EnsemblMetazoa"/>
        </authorList>
    </citation>
    <scope>IDENTIFICATION</scope>
    <source>
        <strain evidence="8">FAR1</strain>
    </source>
</reference>
<dbReference type="PANTHER" id="PTHR45712">
    <property type="entry name" value="AGAP008170-PA"/>
    <property type="match status" value="1"/>
</dbReference>
<evidence type="ECO:0000256" key="5">
    <source>
        <dbReference type="SAM" id="MobiDB-lite"/>
    </source>
</evidence>
<feature type="region of interest" description="Disordered" evidence="5">
    <location>
        <begin position="1"/>
        <end position="26"/>
    </location>
</feature>
<feature type="compositionally biased region" description="Polar residues" evidence="5">
    <location>
        <begin position="465"/>
        <end position="484"/>
    </location>
</feature>
<dbReference type="STRING" id="69004.A0A182QJN7"/>
<dbReference type="SMART" id="SM00369">
    <property type="entry name" value="LRR_TYP"/>
    <property type="match status" value="4"/>
</dbReference>
<evidence type="ECO:0000313" key="9">
    <source>
        <dbReference type="Proteomes" id="UP000075886"/>
    </source>
</evidence>
<feature type="domain" description="LRRNT" evidence="7">
    <location>
        <begin position="169"/>
        <end position="203"/>
    </location>
</feature>
<dbReference type="InterPro" id="IPR001611">
    <property type="entry name" value="Leu-rich_rpt"/>
</dbReference>
<dbReference type="EMBL" id="AXCN02002127">
    <property type="status" value="NOT_ANNOTATED_CDS"/>
    <property type="molecule type" value="Genomic_DNA"/>
</dbReference>
<evidence type="ECO:0000256" key="6">
    <source>
        <dbReference type="SAM" id="Phobius"/>
    </source>
</evidence>
<dbReference type="InterPro" id="IPR032675">
    <property type="entry name" value="LRR_dom_sf"/>
</dbReference>
<keyword evidence="3" id="KW-0677">Repeat</keyword>
<reference evidence="9" key="1">
    <citation type="submission" date="2014-01" db="EMBL/GenBank/DDBJ databases">
        <title>The Genome Sequence of Anopheles farauti FAR1 (V2).</title>
        <authorList>
            <consortium name="The Broad Institute Genomics Platform"/>
            <person name="Neafsey D.E."/>
            <person name="Besansky N."/>
            <person name="Howell P."/>
            <person name="Walton C."/>
            <person name="Young S.K."/>
            <person name="Zeng Q."/>
            <person name="Gargeya S."/>
            <person name="Fitzgerald M."/>
            <person name="Haas B."/>
            <person name="Abouelleil A."/>
            <person name="Allen A.W."/>
            <person name="Alvarado L."/>
            <person name="Arachchi H.M."/>
            <person name="Berlin A.M."/>
            <person name="Chapman S.B."/>
            <person name="Gainer-Dewar J."/>
            <person name="Goldberg J."/>
            <person name="Griggs A."/>
            <person name="Gujja S."/>
            <person name="Hansen M."/>
            <person name="Howarth C."/>
            <person name="Imamovic A."/>
            <person name="Ireland A."/>
            <person name="Larimer J."/>
            <person name="McCowan C."/>
            <person name="Murphy C."/>
            <person name="Pearson M."/>
            <person name="Poon T.W."/>
            <person name="Priest M."/>
            <person name="Roberts A."/>
            <person name="Saif S."/>
            <person name="Shea T."/>
            <person name="Sisk P."/>
            <person name="Sykes S."/>
            <person name="Wortman J."/>
            <person name="Nusbaum C."/>
            <person name="Birren B."/>
        </authorList>
    </citation>
    <scope>NUCLEOTIDE SEQUENCE [LARGE SCALE GENOMIC DNA]</scope>
    <source>
        <strain evidence="9">FAR1</strain>
    </source>
</reference>
<organism evidence="8 9">
    <name type="scientific">Anopheles farauti</name>
    <dbReference type="NCBI Taxonomy" id="69004"/>
    <lineage>
        <taxon>Eukaryota</taxon>
        <taxon>Metazoa</taxon>
        <taxon>Ecdysozoa</taxon>
        <taxon>Arthropoda</taxon>
        <taxon>Hexapoda</taxon>
        <taxon>Insecta</taxon>
        <taxon>Pterygota</taxon>
        <taxon>Neoptera</taxon>
        <taxon>Endopterygota</taxon>
        <taxon>Diptera</taxon>
        <taxon>Nematocera</taxon>
        <taxon>Culicoidea</taxon>
        <taxon>Culicidae</taxon>
        <taxon>Anophelinae</taxon>
        <taxon>Anopheles</taxon>
    </lineage>
</organism>
<evidence type="ECO:0000256" key="1">
    <source>
        <dbReference type="ARBA" id="ARBA00022614"/>
    </source>
</evidence>
<dbReference type="VEuPathDB" id="VectorBase:AFAF011601"/>
<feature type="transmembrane region" description="Helical" evidence="6">
    <location>
        <begin position="57"/>
        <end position="79"/>
    </location>
</feature>
<feature type="compositionally biased region" description="Polar residues" evidence="5">
    <location>
        <begin position="495"/>
        <end position="512"/>
    </location>
</feature>
<dbReference type="SUPFAM" id="SSF52058">
    <property type="entry name" value="L domain-like"/>
    <property type="match status" value="1"/>
</dbReference>
<dbReference type="SMART" id="SM00013">
    <property type="entry name" value="LRRNT"/>
    <property type="match status" value="1"/>
</dbReference>
<evidence type="ECO:0000256" key="3">
    <source>
        <dbReference type="ARBA" id="ARBA00022737"/>
    </source>
</evidence>
<accession>A0A182QJN7</accession>
<keyword evidence="1" id="KW-0433">Leucine-rich repeat</keyword>
<evidence type="ECO:0000256" key="2">
    <source>
        <dbReference type="ARBA" id="ARBA00022729"/>
    </source>
</evidence>
<evidence type="ECO:0000259" key="7">
    <source>
        <dbReference type="SMART" id="SM00013"/>
    </source>
</evidence>
<protein>
    <recommendedName>
        <fullName evidence="7">LRRNT domain-containing protein</fullName>
    </recommendedName>
</protein>
<dbReference type="AlphaFoldDB" id="A0A182QJN7"/>
<dbReference type="PROSITE" id="PS51450">
    <property type="entry name" value="LRR"/>
    <property type="match status" value="1"/>
</dbReference>
<dbReference type="Gene3D" id="3.80.10.10">
    <property type="entry name" value="Ribonuclease Inhibitor"/>
    <property type="match status" value="1"/>
</dbReference>
<evidence type="ECO:0000313" key="8">
    <source>
        <dbReference type="EnsemblMetazoa" id="AFAF011601-PA"/>
    </source>
</evidence>
<feature type="region of interest" description="Disordered" evidence="5">
    <location>
        <begin position="448"/>
        <end position="512"/>
    </location>
</feature>
<feature type="transmembrane region" description="Helical" evidence="6">
    <location>
        <begin position="523"/>
        <end position="541"/>
    </location>
</feature>
<dbReference type="InterPro" id="IPR000372">
    <property type="entry name" value="LRRNT"/>
</dbReference>
<keyword evidence="2" id="KW-0732">Signal</keyword>
<evidence type="ECO:0000256" key="4">
    <source>
        <dbReference type="ARBA" id="ARBA00023180"/>
    </source>
</evidence>
<feature type="region of interest" description="Disordered" evidence="5">
    <location>
        <begin position="398"/>
        <end position="425"/>
    </location>
</feature>
<proteinExistence type="predicted"/>
<dbReference type="Proteomes" id="UP000075886">
    <property type="component" value="Unassembled WGS sequence"/>
</dbReference>
<feature type="region of interest" description="Disordered" evidence="5">
    <location>
        <begin position="107"/>
        <end position="145"/>
    </location>
</feature>
<dbReference type="PANTHER" id="PTHR45712:SF22">
    <property type="entry name" value="INSULIN-LIKE GROWTH FACTOR-BINDING PROTEIN COMPLEX ACID LABILE SUBUNIT"/>
    <property type="match status" value="1"/>
</dbReference>
<name>A0A182QJN7_9DIPT</name>
<dbReference type="EnsemblMetazoa" id="AFAF011601-RA">
    <property type="protein sequence ID" value="AFAF011601-PA"/>
    <property type="gene ID" value="AFAF011601"/>
</dbReference>
<keyword evidence="6" id="KW-0472">Membrane</keyword>
<feature type="compositionally biased region" description="Low complexity" evidence="5">
    <location>
        <begin position="134"/>
        <end position="145"/>
    </location>
</feature>
<dbReference type="Pfam" id="PF13855">
    <property type="entry name" value="LRR_8"/>
    <property type="match status" value="2"/>
</dbReference>
<keyword evidence="9" id="KW-1185">Reference proteome</keyword>
<feature type="compositionally biased region" description="Polar residues" evidence="5">
    <location>
        <begin position="1"/>
        <end position="20"/>
    </location>
</feature>
<feature type="region of interest" description="Disordered" evidence="5">
    <location>
        <begin position="551"/>
        <end position="574"/>
    </location>
</feature>
<dbReference type="InterPro" id="IPR050333">
    <property type="entry name" value="SLRP"/>
</dbReference>
<keyword evidence="4" id="KW-0325">Glycoprotein</keyword>
<keyword evidence="6" id="KW-0812">Transmembrane</keyword>
<sequence length="574" mass="63180">MTVRSSTEINGEPHNSTASEAPTGRGKKLDRCFVPLLTTTHTDERVRDSGGTMRRRLIWDYLVPAVLLTTAVLLCTSIVEVVHANDVEANPDYYGMDGYDEEYDDTYDEEEHISGPLPNGLHHAGEDSDKSGVSSFTTTKETSTTESPIPAIIFGDLDFDHATDQENYACPSECSCSEGTKHVNCFHRALTEIPVNLPSNVVQLDLSHNNLKRLNVEAFQNCTGLRELLLAGNVIEQFDKELLLKMNKLDLLDLSSNQLSHLDSDTFSEVSKSLRRLHLSNNPIVLPDSGPFLELPELEQLYLDGCNLTELPEEMFTELEGLTRLDLFGNQFDEDMNVEMFASLRNLMHLRMPPLSESTVRELCEKVTRIDVVDMTTHNISCFYLASDTSFEDSIIVDAPKTPEPISTTKAPTTPRPTRKPTKNVNEVFQEYKSSTTSKLQASDLALHTSTTQPDAQQKDGKRPNPSSQAGSSALASKTHTDGSTIVDGDGDVVKSSSTVSENGPAGQQSLLSSITPETMKQLLMAIIGVTVLALIIGLICRRTGIKNKLCGTKRRPAPTDQVRPAEEVPLNKV</sequence>
<keyword evidence="6" id="KW-1133">Transmembrane helix</keyword>
<dbReference type="InterPro" id="IPR003591">
    <property type="entry name" value="Leu-rich_rpt_typical-subtyp"/>
</dbReference>